<feature type="transmembrane region" description="Helical" evidence="5">
    <location>
        <begin position="146"/>
        <end position="163"/>
    </location>
</feature>
<feature type="transmembrane region" description="Helical" evidence="5">
    <location>
        <begin position="262"/>
        <end position="281"/>
    </location>
</feature>
<sequence>MASDKPDTPCIHQRRAIQNGESIASADGHTAPCSLCKTESHQALIYRLKLIAGLLAPFALQALDVTIIASALPFIATDFHEVAQLNWIVSAFNLTSAAFIPFWGQMADIFGRHASLQAVLLLMTLGSALCTGAPTSSFPLLLLGRGFQGVACAGISVLVRVIISDKVSLQENAKNWSFFALTGGCSYAIGPVIGGYLTSASWRWCFAINLPICVLGIMVVFFVLRKELVGPQPLQGVDADTKMTGSRDIGPTVWKRLMTIDVGGQLLFLFGFGLIILAFTWAGDTYAWNSYEVLIPLILGVLIALAWLGYEYLMAPHRVLGKRFSAQNPMIPWHFIKNRNVGLLFYINFSTGMAIYSVLYYVDLYFTLILGYSASKAGVQLLYYTPGIATGVYLAMLFCNAWPRSTFLPLFLGSTIEALGIGLLAWAMSTGHTASIFGMVAFSGVGTGLRFMPGTLHAVGFFPDNIASIVSLMGIAMPFGGAVALTIMTTVYNNLVAEDPKMAMVWAFVAICPFMGVCILCAACLGNVAIVKPKPGEEGEEQKHDVTNGSYLLALLRRRKGKSGGDDSEMGQGQGEMHELAVGKKSDEMPIASILLLHRVQTSTSFPSAHVFPGGNLSSFHEPALPPIDSPEYHQDSPAYRLAALRETFEESGILLAKRPNSDALVHPDLETATAARKAIHADKVKFSTWVEDTMQARLCADDLVPFTRWITPPWNKGKRFTTQMYLGFMPLSAPATSHVVDVHQTPTSDGGIEHTAATFAPASEWLARQQRGEVFLFPPQCFLLTMVARVFAAVSVDAAGYEAQRAALLRFVRAGTPVGRSVRSRETAGIPWTEKVMSPEVLFRRESDGRLVLGVDKPGLELKGTGRGGDYERVVLVNFTKEGPRDVEVRDRAEVMDEQKSGMKEKILKL</sequence>
<dbReference type="AlphaFoldDB" id="A0A9W8Z2A9"/>
<feature type="domain" description="Major facilitator superfamily (MFS) profile" evidence="6">
    <location>
        <begin position="50"/>
        <end position="536"/>
    </location>
</feature>
<feature type="transmembrane region" description="Helical" evidence="5">
    <location>
        <begin position="343"/>
        <end position="361"/>
    </location>
</feature>
<evidence type="ECO:0000256" key="2">
    <source>
        <dbReference type="ARBA" id="ARBA00022692"/>
    </source>
</evidence>
<comment type="subcellular location">
    <subcellularLocation>
        <location evidence="1">Membrane</location>
        <topology evidence="1">Multi-pass membrane protein</topology>
    </subcellularLocation>
</comment>
<name>A0A9W8Z2A9_9PEZI</name>
<organism evidence="7 8">
    <name type="scientific">Gnomoniopsis smithogilvyi</name>
    <dbReference type="NCBI Taxonomy" id="1191159"/>
    <lineage>
        <taxon>Eukaryota</taxon>
        <taxon>Fungi</taxon>
        <taxon>Dikarya</taxon>
        <taxon>Ascomycota</taxon>
        <taxon>Pezizomycotina</taxon>
        <taxon>Sordariomycetes</taxon>
        <taxon>Sordariomycetidae</taxon>
        <taxon>Diaporthales</taxon>
        <taxon>Gnomoniaceae</taxon>
        <taxon>Gnomoniopsis</taxon>
    </lineage>
</organism>
<keyword evidence="3 5" id="KW-1133">Transmembrane helix</keyword>
<dbReference type="PROSITE" id="PS50850">
    <property type="entry name" value="MFS"/>
    <property type="match status" value="1"/>
</dbReference>
<keyword evidence="8" id="KW-1185">Reference proteome</keyword>
<feature type="transmembrane region" description="Helical" evidence="5">
    <location>
        <begin position="175"/>
        <end position="195"/>
    </location>
</feature>
<feature type="transmembrane region" description="Helical" evidence="5">
    <location>
        <begin position="50"/>
        <end position="75"/>
    </location>
</feature>
<dbReference type="EMBL" id="JAPEVB010000001">
    <property type="protein sequence ID" value="KAJ4397329.1"/>
    <property type="molecule type" value="Genomic_DNA"/>
</dbReference>
<feature type="transmembrane region" description="Helical" evidence="5">
    <location>
        <begin position="504"/>
        <end position="525"/>
    </location>
</feature>
<comment type="caution">
    <text evidence="7">The sequence shown here is derived from an EMBL/GenBank/DDBJ whole genome shotgun (WGS) entry which is preliminary data.</text>
</comment>
<dbReference type="PANTHER" id="PTHR23501">
    <property type="entry name" value="MAJOR FACILITATOR SUPERFAMILY"/>
    <property type="match status" value="1"/>
</dbReference>
<evidence type="ECO:0000256" key="5">
    <source>
        <dbReference type="SAM" id="Phobius"/>
    </source>
</evidence>
<keyword evidence="2 5" id="KW-0812">Transmembrane</keyword>
<feature type="transmembrane region" description="Helical" evidence="5">
    <location>
        <begin position="465"/>
        <end position="492"/>
    </location>
</feature>
<feature type="transmembrane region" description="Helical" evidence="5">
    <location>
        <begin position="381"/>
        <end position="399"/>
    </location>
</feature>
<feature type="transmembrane region" description="Helical" evidence="5">
    <location>
        <begin position="201"/>
        <end position="224"/>
    </location>
</feature>
<feature type="transmembrane region" description="Helical" evidence="5">
    <location>
        <begin position="406"/>
        <end position="428"/>
    </location>
</feature>
<feature type="transmembrane region" description="Helical" evidence="5">
    <location>
        <begin position="434"/>
        <end position="453"/>
    </location>
</feature>
<evidence type="ECO:0000256" key="1">
    <source>
        <dbReference type="ARBA" id="ARBA00004141"/>
    </source>
</evidence>
<dbReference type="SUPFAM" id="SSF103473">
    <property type="entry name" value="MFS general substrate transporter"/>
    <property type="match status" value="2"/>
</dbReference>
<dbReference type="InterPro" id="IPR011701">
    <property type="entry name" value="MFS"/>
</dbReference>
<feature type="transmembrane region" description="Helical" evidence="5">
    <location>
        <begin position="293"/>
        <end position="313"/>
    </location>
</feature>
<dbReference type="GO" id="GO:0022857">
    <property type="term" value="F:transmembrane transporter activity"/>
    <property type="evidence" value="ECO:0007669"/>
    <property type="project" value="InterPro"/>
</dbReference>
<feature type="transmembrane region" description="Helical" evidence="5">
    <location>
        <begin position="87"/>
        <end position="104"/>
    </location>
</feature>
<dbReference type="CDD" id="cd18870">
    <property type="entry name" value="NUDIX_AcylCoAdiphos_Nudt19"/>
    <property type="match status" value="1"/>
</dbReference>
<evidence type="ECO:0000259" key="6">
    <source>
        <dbReference type="PROSITE" id="PS50850"/>
    </source>
</evidence>
<reference evidence="7" key="1">
    <citation type="submission" date="2022-10" db="EMBL/GenBank/DDBJ databases">
        <title>Tapping the CABI collections for fungal endophytes: first genome assemblies for Collariella, Neodidymelliopsis, Ascochyta clinopodiicola, Didymella pomorum, Didymosphaeria variabile, Neocosmospora piperis and Neocucurbitaria cava.</title>
        <authorList>
            <person name="Hill R."/>
        </authorList>
    </citation>
    <scope>NUCLEOTIDE SEQUENCE</scope>
    <source>
        <strain evidence="7">IMI 355082</strain>
    </source>
</reference>
<dbReference type="Gene3D" id="3.90.79.10">
    <property type="entry name" value="Nucleoside Triphosphate Pyrophosphohydrolase"/>
    <property type="match status" value="1"/>
</dbReference>
<evidence type="ECO:0000313" key="8">
    <source>
        <dbReference type="Proteomes" id="UP001140453"/>
    </source>
</evidence>
<evidence type="ECO:0000313" key="7">
    <source>
        <dbReference type="EMBL" id="KAJ4397329.1"/>
    </source>
</evidence>
<dbReference type="Gene3D" id="1.20.1250.20">
    <property type="entry name" value="MFS general substrate transporter like domains"/>
    <property type="match status" value="1"/>
</dbReference>
<evidence type="ECO:0000256" key="4">
    <source>
        <dbReference type="ARBA" id="ARBA00023136"/>
    </source>
</evidence>
<dbReference type="PANTHER" id="PTHR23501:SF39">
    <property type="entry name" value="MULTIDRUG TRANSPORTER, PUTATIVE (AFU_ORTHOLOGUE AFUA_1G05010)-RELATED"/>
    <property type="match status" value="1"/>
</dbReference>
<dbReference type="Pfam" id="PF07690">
    <property type="entry name" value="MFS_1"/>
    <property type="match status" value="1"/>
</dbReference>
<gene>
    <name evidence="7" type="ORF">N0V93_001554</name>
</gene>
<dbReference type="Proteomes" id="UP001140453">
    <property type="component" value="Unassembled WGS sequence"/>
</dbReference>
<dbReference type="GO" id="GO:0005886">
    <property type="term" value="C:plasma membrane"/>
    <property type="evidence" value="ECO:0007669"/>
    <property type="project" value="TreeGrafter"/>
</dbReference>
<accession>A0A9W8Z2A9</accession>
<feature type="transmembrane region" description="Helical" evidence="5">
    <location>
        <begin position="116"/>
        <end position="134"/>
    </location>
</feature>
<keyword evidence="4 5" id="KW-0472">Membrane</keyword>
<dbReference type="InterPro" id="IPR036259">
    <property type="entry name" value="MFS_trans_sf"/>
</dbReference>
<proteinExistence type="predicted"/>
<dbReference type="InterPro" id="IPR020846">
    <property type="entry name" value="MFS_dom"/>
</dbReference>
<evidence type="ECO:0000256" key="3">
    <source>
        <dbReference type="ARBA" id="ARBA00022989"/>
    </source>
</evidence>
<protein>
    <recommendedName>
        <fullName evidence="6">Major facilitator superfamily (MFS) profile domain-containing protein</fullName>
    </recommendedName>
</protein>
<dbReference type="OrthoDB" id="6770063at2759"/>